<keyword evidence="13" id="KW-0675">Receptor</keyword>
<dbReference type="Gene3D" id="1.10.510.10">
    <property type="entry name" value="Transferase(Phosphotransferase) domain 1"/>
    <property type="match status" value="1"/>
</dbReference>
<organism evidence="24 25">
    <name type="scientific">Eruca vesicaria subsp. sativa</name>
    <name type="common">Garden rocket</name>
    <name type="synonym">Eruca sativa</name>
    <dbReference type="NCBI Taxonomy" id="29727"/>
    <lineage>
        <taxon>Eukaryota</taxon>
        <taxon>Viridiplantae</taxon>
        <taxon>Streptophyta</taxon>
        <taxon>Embryophyta</taxon>
        <taxon>Tracheophyta</taxon>
        <taxon>Spermatophyta</taxon>
        <taxon>Magnoliopsida</taxon>
        <taxon>eudicotyledons</taxon>
        <taxon>Gunneridae</taxon>
        <taxon>Pentapetalae</taxon>
        <taxon>rosids</taxon>
        <taxon>malvids</taxon>
        <taxon>Brassicales</taxon>
        <taxon>Brassicaceae</taxon>
        <taxon>Brassiceae</taxon>
        <taxon>Eruca</taxon>
    </lineage>
</organism>
<feature type="active site" description="Proton acceptor" evidence="17">
    <location>
        <position position="708"/>
    </location>
</feature>
<evidence type="ECO:0000256" key="19">
    <source>
        <dbReference type="PROSITE-ProRule" id="PRU10141"/>
    </source>
</evidence>
<evidence type="ECO:0000313" key="25">
    <source>
        <dbReference type="Proteomes" id="UP001642260"/>
    </source>
</evidence>
<evidence type="ECO:0000256" key="8">
    <source>
        <dbReference type="ARBA" id="ARBA00022741"/>
    </source>
</evidence>
<dbReference type="CDD" id="cd14066">
    <property type="entry name" value="STKc_IRAK"/>
    <property type="match status" value="1"/>
</dbReference>
<dbReference type="InterPro" id="IPR011009">
    <property type="entry name" value="Kinase-like_dom_sf"/>
</dbReference>
<gene>
    <name evidence="24" type="ORF">ERUC_LOCUS25873</name>
</gene>
<dbReference type="InterPro" id="IPR001245">
    <property type="entry name" value="Ser-Thr/Tyr_kinase_cat_dom"/>
</dbReference>
<evidence type="ECO:0000259" key="22">
    <source>
        <dbReference type="PROSITE" id="PS50011"/>
    </source>
</evidence>
<dbReference type="GO" id="GO:0005524">
    <property type="term" value="F:ATP binding"/>
    <property type="evidence" value="ECO:0007669"/>
    <property type="project" value="UniProtKB-UniRule"/>
</dbReference>
<feature type="domain" description="Gnk2-homologous" evidence="23">
    <location>
        <begin position="156"/>
        <end position="260"/>
    </location>
</feature>
<dbReference type="PROSITE" id="PS50011">
    <property type="entry name" value="PROTEIN_KINASE_DOM"/>
    <property type="match status" value="1"/>
</dbReference>
<feature type="binding site" evidence="18">
    <location>
        <position position="713"/>
    </location>
    <ligand>
        <name>Mg(2+)</name>
        <dbReference type="ChEBI" id="CHEBI:18420"/>
    </ligand>
</feature>
<dbReference type="Pfam" id="PF07714">
    <property type="entry name" value="PK_Tyr_Ser-Thr"/>
    <property type="match status" value="1"/>
</dbReference>
<dbReference type="PROSITE" id="PS00107">
    <property type="entry name" value="PROTEIN_KINASE_ATP"/>
    <property type="match status" value="1"/>
</dbReference>
<evidence type="ECO:0000256" key="4">
    <source>
        <dbReference type="ARBA" id="ARBA00022679"/>
    </source>
</evidence>
<evidence type="ECO:0000256" key="17">
    <source>
        <dbReference type="PIRSR" id="PIRSR000615-1"/>
    </source>
</evidence>
<evidence type="ECO:0000256" key="10">
    <source>
        <dbReference type="ARBA" id="ARBA00022840"/>
    </source>
</evidence>
<feature type="region of interest" description="Disordered" evidence="20">
    <location>
        <begin position="488"/>
        <end position="513"/>
    </location>
</feature>
<dbReference type="CDD" id="cd23509">
    <property type="entry name" value="Gnk2-like"/>
    <property type="match status" value="3"/>
</dbReference>
<dbReference type="FunFam" id="3.30.430.20:FF:000003">
    <property type="entry name" value="Cysteine-rich RLK (RECEPTOR-like protein kinase) 10"/>
    <property type="match status" value="1"/>
</dbReference>
<dbReference type="FunFam" id="3.30.200.20:FF:000727">
    <property type="entry name" value="Cysteine-rich RLK (RECEPTOR-like protein kinase) 23"/>
    <property type="match status" value="1"/>
</dbReference>
<evidence type="ECO:0000259" key="23">
    <source>
        <dbReference type="PROSITE" id="PS51473"/>
    </source>
</evidence>
<evidence type="ECO:0000256" key="16">
    <source>
        <dbReference type="ARBA" id="ARBA00047951"/>
    </source>
</evidence>
<dbReference type="EMBL" id="CAKOAT010278488">
    <property type="protein sequence ID" value="CAH8360117.1"/>
    <property type="molecule type" value="Genomic_DNA"/>
</dbReference>
<evidence type="ECO:0000256" key="12">
    <source>
        <dbReference type="ARBA" id="ARBA00023136"/>
    </source>
</evidence>
<comment type="catalytic activity">
    <reaction evidence="16">
        <text>L-threonyl-[protein] + ATP = O-phospho-L-threonyl-[protein] + ADP + H(+)</text>
        <dbReference type="Rhea" id="RHEA:46608"/>
        <dbReference type="Rhea" id="RHEA-COMP:11060"/>
        <dbReference type="Rhea" id="RHEA-COMP:11605"/>
        <dbReference type="ChEBI" id="CHEBI:15378"/>
        <dbReference type="ChEBI" id="CHEBI:30013"/>
        <dbReference type="ChEBI" id="CHEBI:30616"/>
        <dbReference type="ChEBI" id="CHEBI:61977"/>
        <dbReference type="ChEBI" id="CHEBI:456216"/>
    </reaction>
</comment>
<keyword evidence="18" id="KW-0460">Magnesium</keyword>
<dbReference type="Pfam" id="PF01657">
    <property type="entry name" value="Stress-antifung"/>
    <property type="match status" value="3"/>
</dbReference>
<comment type="catalytic activity">
    <reaction evidence="15">
        <text>L-seryl-[protein] + ATP = O-phospho-L-seryl-[protein] + ADP + H(+)</text>
        <dbReference type="Rhea" id="RHEA:17989"/>
        <dbReference type="Rhea" id="RHEA-COMP:9863"/>
        <dbReference type="Rhea" id="RHEA-COMP:11604"/>
        <dbReference type="ChEBI" id="CHEBI:15378"/>
        <dbReference type="ChEBI" id="CHEBI:29999"/>
        <dbReference type="ChEBI" id="CHEBI:30616"/>
        <dbReference type="ChEBI" id="CHEBI:83421"/>
        <dbReference type="ChEBI" id="CHEBI:456216"/>
    </reaction>
</comment>
<keyword evidence="6" id="KW-0732">Signal</keyword>
<dbReference type="PANTHER" id="PTHR27002:SF997">
    <property type="entry name" value="CYSTEINE-RICH RECEPTOR-LIKE PROTEIN KINASE 13-RELATED"/>
    <property type="match status" value="1"/>
</dbReference>
<evidence type="ECO:0000256" key="7">
    <source>
        <dbReference type="ARBA" id="ARBA00022737"/>
    </source>
</evidence>
<keyword evidence="12 21" id="KW-0472">Membrane</keyword>
<keyword evidence="14" id="KW-0325">Glycoprotein</keyword>
<dbReference type="InterPro" id="IPR017441">
    <property type="entry name" value="Protein_kinase_ATP_BS"/>
</dbReference>
<dbReference type="SMART" id="SM00220">
    <property type="entry name" value="S_TKc"/>
    <property type="match status" value="1"/>
</dbReference>
<keyword evidence="10 19" id="KW-0067">ATP-binding</keyword>
<dbReference type="InterPro" id="IPR038408">
    <property type="entry name" value="GNK2_sf"/>
</dbReference>
<name>A0ABC8KW45_ERUVS</name>
<evidence type="ECO:0000256" key="6">
    <source>
        <dbReference type="ARBA" id="ARBA00022729"/>
    </source>
</evidence>
<evidence type="ECO:0000313" key="24">
    <source>
        <dbReference type="EMBL" id="CAH8360117.1"/>
    </source>
</evidence>
<evidence type="ECO:0000256" key="11">
    <source>
        <dbReference type="ARBA" id="ARBA00022989"/>
    </source>
</evidence>
<keyword evidence="3" id="KW-0597">Phosphoprotein</keyword>
<dbReference type="Gene3D" id="3.30.200.20">
    <property type="entry name" value="Phosphorylase Kinase, domain 1"/>
    <property type="match status" value="1"/>
</dbReference>
<keyword evidence="18" id="KW-0479">Metal-binding</keyword>
<dbReference type="GO" id="GO:0042742">
    <property type="term" value="P:defense response to bacterium"/>
    <property type="evidence" value="ECO:0007669"/>
    <property type="project" value="UniProtKB-ARBA"/>
</dbReference>
<dbReference type="SUPFAM" id="SSF56112">
    <property type="entry name" value="Protein kinase-like (PK-like)"/>
    <property type="match status" value="1"/>
</dbReference>
<dbReference type="GO" id="GO:0004674">
    <property type="term" value="F:protein serine/threonine kinase activity"/>
    <property type="evidence" value="ECO:0007669"/>
    <property type="project" value="UniProtKB-KW"/>
</dbReference>
<dbReference type="Gene3D" id="3.30.430.20">
    <property type="entry name" value="Gnk2 domain, C-X8-C-X2-C motif"/>
    <property type="match status" value="3"/>
</dbReference>
<evidence type="ECO:0000256" key="1">
    <source>
        <dbReference type="ARBA" id="ARBA00004167"/>
    </source>
</evidence>
<dbReference type="PROSITE" id="PS51473">
    <property type="entry name" value="GNK2"/>
    <property type="match status" value="3"/>
</dbReference>
<dbReference type="GO" id="GO:0016020">
    <property type="term" value="C:membrane"/>
    <property type="evidence" value="ECO:0007669"/>
    <property type="project" value="UniProtKB-SubCell"/>
</dbReference>
<feature type="binding site" evidence="18">
    <location>
        <position position="726"/>
    </location>
    <ligand>
        <name>Mg(2+)</name>
        <dbReference type="ChEBI" id="CHEBI:18420"/>
    </ligand>
</feature>
<keyword evidence="25" id="KW-1185">Reference proteome</keyword>
<evidence type="ECO:0000256" key="21">
    <source>
        <dbReference type="SAM" id="Phobius"/>
    </source>
</evidence>
<keyword evidence="2" id="KW-0723">Serine/threonine-protein kinase</keyword>
<dbReference type="Proteomes" id="UP001642260">
    <property type="component" value="Unassembled WGS sequence"/>
</dbReference>
<comment type="caution">
    <text evidence="24">The sequence shown here is derived from an EMBL/GenBank/DDBJ whole genome shotgun (WGS) entry which is preliminary data.</text>
</comment>
<dbReference type="PANTHER" id="PTHR27002">
    <property type="entry name" value="RECEPTOR-LIKE SERINE/THREONINE-PROTEIN KINASE SD1-8"/>
    <property type="match status" value="1"/>
</dbReference>
<keyword evidence="7" id="KW-0677">Repeat</keyword>
<evidence type="ECO:0000256" key="9">
    <source>
        <dbReference type="ARBA" id="ARBA00022777"/>
    </source>
</evidence>
<evidence type="ECO:0000256" key="3">
    <source>
        <dbReference type="ARBA" id="ARBA00022553"/>
    </source>
</evidence>
<keyword evidence="4" id="KW-0808">Transferase</keyword>
<evidence type="ECO:0000256" key="18">
    <source>
        <dbReference type="PIRSR" id="PIRSR000615-3"/>
    </source>
</evidence>
<keyword evidence="8 19" id="KW-0547">Nucleotide-binding</keyword>
<evidence type="ECO:0000256" key="20">
    <source>
        <dbReference type="SAM" id="MobiDB-lite"/>
    </source>
</evidence>
<keyword evidence="9" id="KW-0418">Kinase</keyword>
<feature type="transmembrane region" description="Helical" evidence="21">
    <location>
        <begin position="521"/>
        <end position="543"/>
    </location>
</feature>
<feature type="domain" description="Protein kinase" evidence="22">
    <location>
        <begin position="583"/>
        <end position="862"/>
    </location>
</feature>
<dbReference type="InterPro" id="IPR000719">
    <property type="entry name" value="Prot_kinase_dom"/>
</dbReference>
<evidence type="ECO:0000256" key="2">
    <source>
        <dbReference type="ARBA" id="ARBA00022527"/>
    </source>
</evidence>
<proteinExistence type="predicted"/>
<dbReference type="FunFam" id="1.10.510.10:FF:000129">
    <property type="entry name" value="cysteine-rich receptor-like protein kinase 10"/>
    <property type="match status" value="1"/>
</dbReference>
<reference evidence="24 25" key="1">
    <citation type="submission" date="2022-03" db="EMBL/GenBank/DDBJ databases">
        <authorList>
            <person name="Macdonald S."/>
            <person name="Ahmed S."/>
            <person name="Newling K."/>
        </authorList>
    </citation>
    <scope>NUCLEOTIDE SEQUENCE [LARGE SCALE GENOMIC DNA]</scope>
</reference>
<dbReference type="GO" id="GO:0009751">
    <property type="term" value="P:response to salicylic acid"/>
    <property type="evidence" value="ECO:0007669"/>
    <property type="project" value="UniProtKB-ARBA"/>
</dbReference>
<evidence type="ECO:0000256" key="13">
    <source>
        <dbReference type="ARBA" id="ARBA00023170"/>
    </source>
</evidence>
<dbReference type="PROSITE" id="PS00108">
    <property type="entry name" value="PROTEIN_KINASE_ST"/>
    <property type="match status" value="1"/>
</dbReference>
<feature type="domain" description="Gnk2-homologous" evidence="23">
    <location>
        <begin position="376"/>
        <end position="480"/>
    </location>
</feature>
<sequence length="905" mass="101618">MRKWICCTCQIQDSNEEEHLKISQQQQSDANHKVPKPGAVVKHEVQKEALPVQNGDNWDDSSQSKEKVEANLLSKYEATMRREKALAYAYSHQQNWKKNSKSGNPMFMDPSNPTWGWSWLERWMAGRPLEEPNNDNAICLLHTCILSFRASAQDPRYVYHSCQNTTTYSKNSHSFTNLRTLLSILSSPNASYATRYQNATVGDPPERVIGLFSCGGDVTPELCRSCVAFAVKDILNRCPNEKEVMIYYNQCTLRYTFFRVSILDPTYLYHVCSNTTTYSRNSVYSTNLRTLLSTFSSPFNSYLTGFRNDTAGQAPDRVTGLFLCRGDVSSEVCSSCVAFAVNDTLYLCPNQREVTLYYDECMLRYSNRNILSTLNTNGGFSRPNPWNITLNQIVFRDVVLSTMNQAAIDASNSPQKFATRKANFTALQTNLYGMVQCTHDLTSQDCFRCLNQTINELPFDRMGGRIIVPSCDSRYELYQFYNESNIGAPQPQLDSAPPPRLDSPPISIPSPQPGEGGNSSVIVVAVVVPVSVIFLILVAVFSFRAKRKSTAYETEPLADGDDITPAGSLQFDFKAIEAATDKFSLTNKLGQGGFGEVYKGTFPSGMQVAVKRLSKTSGQGEREFENEVVVVAKLQHRNLVRLLGFCLEGEEKILVYEFVPNKSLDYFLFDATMQSQLDWKKRYKIVGGIARGILYLHQDSRLTIIHRDLKAGNILLDADMNPKVADFGMARIFVIDQTEANTRRVVGTYGYMSPEYAMYGQFSMKSDVYSFGVLVLEIISGKKNSSLYQMDGSAGNLVTYTWRLWNNGSPLELVDPSFQDNYQTNEITRCIHIALLCVQEEAEDRPTMSAIVQMLTTSSIALPVPRPPGFFFRSRHEQVGRADQAMDMSTLCSVDDASITSVAPR</sequence>
<comment type="subcellular location">
    <subcellularLocation>
        <location evidence="1">Membrane</location>
        <topology evidence="1">Single-pass membrane protein</topology>
    </subcellularLocation>
</comment>
<feature type="compositionally biased region" description="Pro residues" evidence="20">
    <location>
        <begin position="496"/>
        <end position="512"/>
    </location>
</feature>
<keyword evidence="11 21" id="KW-1133">Transmembrane helix</keyword>
<keyword evidence="5 21" id="KW-0812">Transmembrane</keyword>
<dbReference type="InterPro" id="IPR002902">
    <property type="entry name" value="GNK2"/>
</dbReference>
<evidence type="ECO:0000256" key="15">
    <source>
        <dbReference type="ARBA" id="ARBA00047558"/>
    </source>
</evidence>
<evidence type="ECO:0000256" key="14">
    <source>
        <dbReference type="ARBA" id="ARBA00023180"/>
    </source>
</evidence>
<feature type="binding site" evidence="19">
    <location>
        <position position="611"/>
    </location>
    <ligand>
        <name>ATP</name>
        <dbReference type="ChEBI" id="CHEBI:30616"/>
    </ligand>
</feature>
<evidence type="ECO:0000256" key="5">
    <source>
        <dbReference type="ARBA" id="ARBA00022692"/>
    </source>
</evidence>
<accession>A0ABC8KW45</accession>
<dbReference type="InterPro" id="IPR008271">
    <property type="entry name" value="Ser/Thr_kinase_AS"/>
</dbReference>
<dbReference type="AlphaFoldDB" id="A0ABC8KW45"/>
<protein>
    <submittedName>
        <fullName evidence="24">Uncharacterized protein</fullName>
    </submittedName>
</protein>
<feature type="domain" description="Gnk2-homologous" evidence="23">
    <location>
        <begin position="266"/>
        <end position="370"/>
    </location>
</feature>